<name>A0A8X8L9K6_CALTT</name>
<dbReference type="Pfam" id="PF11079">
    <property type="entry name" value="YqhG"/>
    <property type="match status" value="1"/>
</dbReference>
<dbReference type="EMBL" id="CP082237">
    <property type="protein sequence ID" value="QZT32694.1"/>
    <property type="molecule type" value="Genomic_DNA"/>
</dbReference>
<dbReference type="KEGG" id="cthu:HUR95_09865"/>
<evidence type="ECO:0000313" key="1">
    <source>
        <dbReference type="EMBL" id="QZT32694.1"/>
    </source>
</evidence>
<dbReference type="RefSeq" id="WP_222822532.1">
    <property type="nucleotide sequence ID" value="NZ_CP082237.1"/>
</dbReference>
<sequence length="270" mass="31869">MTSEELYHFVEQYVRAQGCTIIDKGPSHLTVHLSVQADKDIMGRPYYWMFMERIGAEPEPMTITFCFDPEQMPENTGTRTELIQFGCWRLHQIFQSCQKHGQFIRLYEEGPQASSTRALTPWICINYKISFISDQKKDLFYPLGFNLINGEILAPFDQVLNRYRLTPKIPDYHFTLTPIFSLKSALKRIEMYLYDYLDNMDKTWAQEANKRLDEEAKLICAFFQHSHHEEEVLQRRLKEIEDYRPKIEVVPINLGLFYLNTHPRAKLAAI</sequence>
<organism evidence="1 2">
    <name type="scientific">Caldalkalibacillus thermarum (strain TA2.A1)</name>
    <dbReference type="NCBI Taxonomy" id="986075"/>
    <lineage>
        <taxon>Bacteria</taxon>
        <taxon>Bacillati</taxon>
        <taxon>Bacillota</taxon>
        <taxon>Bacilli</taxon>
        <taxon>Bacillales</taxon>
        <taxon>Bacillaceae</taxon>
        <taxon>Caldalkalibacillus</taxon>
    </lineage>
</organism>
<evidence type="ECO:0000313" key="2">
    <source>
        <dbReference type="Proteomes" id="UP000825179"/>
    </source>
</evidence>
<gene>
    <name evidence="1" type="ORF">HUR95_09865</name>
</gene>
<dbReference type="Proteomes" id="UP000825179">
    <property type="component" value="Chromosome"/>
</dbReference>
<protein>
    <submittedName>
        <fullName evidence="1">YqhG family protein</fullName>
    </submittedName>
</protein>
<dbReference type="InterPro" id="IPR024562">
    <property type="entry name" value="YqhG"/>
</dbReference>
<dbReference type="AlphaFoldDB" id="A0A8X8L9K6"/>
<proteinExistence type="predicted"/>
<reference evidence="1 2" key="1">
    <citation type="journal article" date="2020" name="Extremophiles">
        <title>Genomic analysis of Caldalkalibacillus thermarum TA2.A1 reveals aerobic alkaliphilic metabolism and evolutionary hallmarks linking alkaliphilic bacteria and plant life.</title>
        <authorList>
            <person name="de Jong S.I."/>
            <person name="van den Broek M.A."/>
            <person name="Merkel A.Y."/>
            <person name="de la Torre Cortes P."/>
            <person name="Kalamorz F."/>
            <person name="Cook G.M."/>
            <person name="van Loosdrecht M.C.M."/>
            <person name="McMillan D.G.G."/>
        </authorList>
    </citation>
    <scope>NUCLEOTIDE SEQUENCE [LARGE SCALE GENOMIC DNA]</scope>
    <source>
        <strain evidence="1 2">TA2.A1</strain>
    </source>
</reference>
<accession>A0A8X8L9K6</accession>
<keyword evidence="2" id="KW-1185">Reference proteome</keyword>